<dbReference type="AlphaFoldDB" id="A0AA97FB10"/>
<dbReference type="KEGG" id="acoa:RB602_03410"/>
<dbReference type="RefSeq" id="WP_317082961.1">
    <property type="nucleotide sequence ID" value="NZ_CP136594.1"/>
</dbReference>
<feature type="chain" id="PRO_5041648410" description="WG repeat-containing protein" evidence="1">
    <location>
        <begin position="28"/>
        <end position="585"/>
    </location>
</feature>
<name>A0AA97FB10_9SPHN</name>
<keyword evidence="3" id="KW-1185">Reference proteome</keyword>
<evidence type="ECO:0000313" key="2">
    <source>
        <dbReference type="EMBL" id="WOE75775.1"/>
    </source>
</evidence>
<proteinExistence type="predicted"/>
<gene>
    <name evidence="2" type="ORF">RB602_03410</name>
</gene>
<sequence length="585" mass="65599">MVRSDTFRVCAAFLSICLLAVTGSAMAADNPKFKKVPAAKYETKAPAKDFSFARLRNYEPKEHSGTEHLKRVVYTAKGKYYTINGVIDLSGAQPRWVVEPRYRDIEAGGPDFSFARKMDGTWCIKRHMEKGCQDIGRVKLSAFLYSENGSGTGRRGAPFWAAPVYALAIGEDKRTATATLFTPEGAILGQINNLVLASYNAGGGHGVKFSQIFSVGSAAIARVRNADGVVHDVAVLPDPETGALTFNQTSDLTILPGYKVLTLSGVPSKKHVLFFTADSDDHLYFPIYTDQLGYKAAPGNLIGIRPMGMFPFEREYTNDYYVPFELKLIEATHGDILCCRKNERVPAGWVAKWQTEVGDRWAIVSLKGTLPSYDEIMRSVTGAHYRDVGTIVSDRNPGKSYGKMRDRRWINGLYLVHENGTAEIYKRGCEDRSCKVFTMSRSKTMPARNLESYMIATIRESEQWAAQREKDRIAQFKAQMEARKRAERQRAIQRSAAMAEQRRQNAAYAAYQRQQRIEKWNAYVAERNRYIEATRPAPPPSSSSRTWYTPPDIDYWSGVSKFNTSGYYLSRSGARTNCRIGSGQC</sequence>
<feature type="signal peptide" evidence="1">
    <location>
        <begin position="1"/>
        <end position="27"/>
    </location>
</feature>
<accession>A0AA97FB10</accession>
<organism evidence="2 3">
    <name type="scientific">Alterisphingorhabdus coralli</name>
    <dbReference type="NCBI Taxonomy" id="3071408"/>
    <lineage>
        <taxon>Bacteria</taxon>
        <taxon>Pseudomonadati</taxon>
        <taxon>Pseudomonadota</taxon>
        <taxon>Alphaproteobacteria</taxon>
        <taxon>Sphingomonadales</taxon>
        <taxon>Sphingomonadaceae</taxon>
        <taxon>Alterisphingorhabdus (ex Yan et al. 2024)</taxon>
    </lineage>
</organism>
<protein>
    <recommendedName>
        <fullName evidence="4">WG repeat-containing protein</fullName>
    </recommendedName>
</protein>
<evidence type="ECO:0000313" key="3">
    <source>
        <dbReference type="Proteomes" id="UP001302429"/>
    </source>
</evidence>
<evidence type="ECO:0000256" key="1">
    <source>
        <dbReference type="SAM" id="SignalP"/>
    </source>
</evidence>
<dbReference type="EMBL" id="CP136594">
    <property type="protein sequence ID" value="WOE75775.1"/>
    <property type="molecule type" value="Genomic_DNA"/>
</dbReference>
<keyword evidence="1" id="KW-0732">Signal</keyword>
<reference evidence="2 3" key="1">
    <citation type="submission" date="2023-10" db="EMBL/GenBank/DDBJ databases">
        <title>Complete genome sequence of a Sphingomonadaceae bacterium.</title>
        <authorList>
            <person name="Yan C."/>
        </authorList>
    </citation>
    <scope>NUCLEOTIDE SEQUENCE [LARGE SCALE GENOMIC DNA]</scope>
    <source>
        <strain evidence="2 3">SCSIO 66989</strain>
    </source>
</reference>
<dbReference type="Proteomes" id="UP001302429">
    <property type="component" value="Chromosome"/>
</dbReference>
<evidence type="ECO:0008006" key="4">
    <source>
        <dbReference type="Google" id="ProtNLM"/>
    </source>
</evidence>